<dbReference type="OrthoDB" id="7392124at2"/>
<dbReference type="STRING" id="395963.Bind_3536"/>
<dbReference type="Proteomes" id="UP000001695">
    <property type="component" value="Chromosome"/>
</dbReference>
<reference evidence="1 2" key="2">
    <citation type="journal article" date="2010" name="J. Bacteriol.">
        <title>Complete genome sequence of Beijerinckia indica subsp. indica.</title>
        <authorList>
            <person name="Tamas I."/>
            <person name="Dedysh S.N."/>
            <person name="Liesack W."/>
            <person name="Stott M.B."/>
            <person name="Alam M."/>
            <person name="Murrell J.C."/>
            <person name="Dunfield P.F."/>
        </authorList>
    </citation>
    <scope>NUCLEOTIDE SEQUENCE [LARGE SCALE GENOMIC DNA]</scope>
    <source>
        <strain evidence="2">ATCC 9039 / DSM 1715 / NCIMB 8712</strain>
    </source>
</reference>
<dbReference type="AlphaFoldDB" id="B2IFJ7"/>
<gene>
    <name evidence="1" type="ordered locus">Bind_3536</name>
</gene>
<proteinExistence type="predicted"/>
<dbReference type="RefSeq" id="WP_012386441.1">
    <property type="nucleotide sequence ID" value="NC_010581.1"/>
</dbReference>
<evidence type="ECO:0008006" key="3">
    <source>
        <dbReference type="Google" id="ProtNLM"/>
    </source>
</evidence>
<dbReference type="Pfam" id="PF04380">
    <property type="entry name" value="BMFP"/>
    <property type="match status" value="1"/>
</dbReference>
<evidence type="ECO:0000313" key="1">
    <source>
        <dbReference type="EMBL" id="ACB97093.1"/>
    </source>
</evidence>
<dbReference type="KEGG" id="bid:Bind_3536"/>
<keyword evidence="2" id="KW-1185">Reference proteome</keyword>
<evidence type="ECO:0000313" key="2">
    <source>
        <dbReference type="Proteomes" id="UP000001695"/>
    </source>
</evidence>
<protein>
    <recommendedName>
        <fullName evidence="3">Pyrroline-5-carboxylate reductase</fullName>
    </recommendedName>
</protein>
<name>B2IFJ7_BEII9</name>
<accession>B2IFJ7</accession>
<dbReference type="eggNOG" id="COG2960">
    <property type="taxonomic scope" value="Bacteria"/>
</dbReference>
<organism evidence="1 2">
    <name type="scientific">Beijerinckia indica subsp. indica (strain ATCC 9039 / DSM 1715 / NCIMB 8712)</name>
    <dbReference type="NCBI Taxonomy" id="395963"/>
    <lineage>
        <taxon>Bacteria</taxon>
        <taxon>Pseudomonadati</taxon>
        <taxon>Pseudomonadota</taxon>
        <taxon>Alphaproteobacteria</taxon>
        <taxon>Hyphomicrobiales</taxon>
        <taxon>Beijerinckiaceae</taxon>
        <taxon>Beijerinckia</taxon>
    </lineage>
</organism>
<sequence>MPQNRLFDDFTRLMTDASDVAQGMRREVETMAKGQIDRLLASMDVVSREEFEAVRQMAILARDENDRLALRVAALELRLARAFPEEQDPLA</sequence>
<dbReference type="InterPro" id="IPR007475">
    <property type="entry name" value="UbiK"/>
</dbReference>
<dbReference type="HOGENOM" id="CLU_154412_1_2_5"/>
<dbReference type="EMBL" id="CP001016">
    <property type="protein sequence ID" value="ACB97093.1"/>
    <property type="molecule type" value="Genomic_DNA"/>
</dbReference>
<reference evidence="2" key="1">
    <citation type="submission" date="2008-03" db="EMBL/GenBank/DDBJ databases">
        <title>Complete sequence of chromosome of Beijerinckia indica subsp. indica ATCC 9039.</title>
        <authorList>
            <consortium name="US DOE Joint Genome Institute"/>
            <person name="Copeland A."/>
            <person name="Lucas S."/>
            <person name="Lapidus A."/>
            <person name="Glavina del Rio T."/>
            <person name="Dalin E."/>
            <person name="Tice H."/>
            <person name="Bruce D."/>
            <person name="Goodwin L."/>
            <person name="Pitluck S."/>
            <person name="LaButti K."/>
            <person name="Schmutz J."/>
            <person name="Larimer F."/>
            <person name="Land M."/>
            <person name="Hauser L."/>
            <person name="Kyrpides N."/>
            <person name="Mikhailova N."/>
            <person name="Dunfield P.F."/>
            <person name="Dedysh S.N."/>
            <person name="Liesack W."/>
            <person name="Saw J.H."/>
            <person name="Alam M."/>
            <person name="Chen Y."/>
            <person name="Murrell J.C."/>
            <person name="Richardson P."/>
        </authorList>
    </citation>
    <scope>NUCLEOTIDE SEQUENCE [LARGE SCALE GENOMIC DNA]</scope>
    <source>
        <strain evidence="2">ATCC 9039 / DSM 1715 / NCIMB 8712</strain>
    </source>
</reference>